<evidence type="ECO:0000256" key="1">
    <source>
        <dbReference type="ARBA" id="ARBA00022763"/>
    </source>
</evidence>
<dbReference type="Gene3D" id="3.40.470.10">
    <property type="entry name" value="Uracil-DNA glycosylase-like domain"/>
    <property type="match status" value="1"/>
</dbReference>
<evidence type="ECO:0000313" key="6">
    <source>
        <dbReference type="Proteomes" id="UP000628775"/>
    </source>
</evidence>
<dbReference type="GO" id="GO:0004844">
    <property type="term" value="F:uracil DNA N-glycosylase activity"/>
    <property type="evidence" value="ECO:0007669"/>
    <property type="project" value="TreeGrafter"/>
</dbReference>
<dbReference type="RefSeq" id="WP_188692482.1">
    <property type="nucleotide sequence ID" value="NZ_BMIR01000007.1"/>
</dbReference>
<dbReference type="PANTHER" id="PTHR12159">
    <property type="entry name" value="G/T AND G/U MISMATCH-SPECIFIC DNA GLYCOSYLASE"/>
    <property type="match status" value="1"/>
</dbReference>
<reference evidence="5" key="2">
    <citation type="submission" date="2020-09" db="EMBL/GenBank/DDBJ databases">
        <authorList>
            <person name="Sun Q."/>
            <person name="Zhou Y."/>
        </authorList>
    </citation>
    <scope>NUCLEOTIDE SEQUENCE</scope>
    <source>
        <strain evidence="5">CGMCC 1.15371</strain>
    </source>
</reference>
<dbReference type="InterPro" id="IPR015637">
    <property type="entry name" value="MUG/TDG"/>
</dbReference>
<dbReference type="AlphaFoldDB" id="A0A8J2VSW6"/>
<organism evidence="5 6">
    <name type="scientific">Pullulanibacillus camelliae</name>
    <dbReference type="NCBI Taxonomy" id="1707096"/>
    <lineage>
        <taxon>Bacteria</taxon>
        <taxon>Bacillati</taxon>
        <taxon>Bacillota</taxon>
        <taxon>Bacilli</taxon>
        <taxon>Bacillales</taxon>
        <taxon>Sporolactobacillaceae</taxon>
        <taxon>Pullulanibacillus</taxon>
    </lineage>
</organism>
<dbReference type="InterPro" id="IPR036895">
    <property type="entry name" value="Uracil-DNA_glycosylase-like_sf"/>
</dbReference>
<gene>
    <name evidence="5" type="ORF">GCM10011391_18010</name>
</gene>
<reference evidence="5" key="1">
    <citation type="journal article" date="2014" name="Int. J. Syst. Evol. Microbiol.">
        <title>Complete genome sequence of Corynebacterium casei LMG S-19264T (=DSM 44701T), isolated from a smear-ripened cheese.</title>
        <authorList>
            <consortium name="US DOE Joint Genome Institute (JGI-PGF)"/>
            <person name="Walter F."/>
            <person name="Albersmeier A."/>
            <person name="Kalinowski J."/>
            <person name="Ruckert C."/>
        </authorList>
    </citation>
    <scope>NUCLEOTIDE SEQUENCE</scope>
    <source>
        <strain evidence="5">CGMCC 1.15371</strain>
    </source>
</reference>
<evidence type="ECO:0000256" key="2">
    <source>
        <dbReference type="ARBA" id="ARBA00022801"/>
    </source>
</evidence>
<dbReference type="GO" id="GO:0006285">
    <property type="term" value="P:base-excision repair, AP site formation"/>
    <property type="evidence" value="ECO:0007669"/>
    <property type="project" value="InterPro"/>
</dbReference>
<sequence length="167" mass="18841">MTASLLRDVIAKDLSILFIGFNPSLRSAEVGHHYASPNNRFWTILYRSGLTPYQLSADEDTHLLKWGYGSTNIVDRPTKAADEITPQEYAEGRIKLKEKLKTYQPKCACYVGKGVYLQFARLKSAPWGKQSYSQVEGMIDFVVPSSSGLVRMKIDEIVSIYSQLKNL</sequence>
<dbReference type="InterPro" id="IPR005122">
    <property type="entry name" value="Uracil-DNA_glycosylase-like"/>
</dbReference>
<protein>
    <submittedName>
        <fullName evidence="5">Mismatch-specific DNA-glycosylase</fullName>
    </submittedName>
</protein>
<dbReference type="Pfam" id="PF03167">
    <property type="entry name" value="UDG"/>
    <property type="match status" value="1"/>
</dbReference>
<proteinExistence type="predicted"/>
<accession>A0A8J2VSW6</accession>
<dbReference type="Proteomes" id="UP000628775">
    <property type="component" value="Unassembled WGS sequence"/>
</dbReference>
<keyword evidence="3" id="KW-0234">DNA repair</keyword>
<evidence type="ECO:0000313" key="5">
    <source>
        <dbReference type="EMBL" id="GGE39597.1"/>
    </source>
</evidence>
<evidence type="ECO:0000259" key="4">
    <source>
        <dbReference type="Pfam" id="PF03167"/>
    </source>
</evidence>
<keyword evidence="6" id="KW-1185">Reference proteome</keyword>
<keyword evidence="1" id="KW-0227">DNA damage</keyword>
<evidence type="ECO:0000256" key="3">
    <source>
        <dbReference type="ARBA" id="ARBA00023204"/>
    </source>
</evidence>
<dbReference type="SUPFAM" id="SSF52141">
    <property type="entry name" value="Uracil-DNA glycosylase-like"/>
    <property type="match status" value="1"/>
</dbReference>
<comment type="caution">
    <text evidence="5">The sequence shown here is derived from an EMBL/GenBank/DDBJ whole genome shotgun (WGS) entry which is preliminary data.</text>
</comment>
<dbReference type="GO" id="GO:0008263">
    <property type="term" value="F:pyrimidine-specific mismatch base pair DNA N-glycosylase activity"/>
    <property type="evidence" value="ECO:0007669"/>
    <property type="project" value="TreeGrafter"/>
</dbReference>
<dbReference type="PANTHER" id="PTHR12159:SF9">
    <property type="entry name" value="G_T MISMATCH-SPECIFIC THYMINE DNA GLYCOSYLASE"/>
    <property type="match status" value="1"/>
</dbReference>
<feature type="domain" description="Uracil-DNA glycosylase-like" evidence="4">
    <location>
        <begin position="10"/>
        <end position="153"/>
    </location>
</feature>
<keyword evidence="2" id="KW-0378">Hydrolase</keyword>
<dbReference type="EMBL" id="BMIR01000007">
    <property type="protein sequence ID" value="GGE39597.1"/>
    <property type="molecule type" value="Genomic_DNA"/>
</dbReference>
<name>A0A8J2VSW6_9BACL</name>
<dbReference type="CDD" id="cd10028">
    <property type="entry name" value="UDG-F2_TDG_MUG"/>
    <property type="match status" value="1"/>
</dbReference>